<keyword evidence="4" id="KW-1185">Reference proteome</keyword>
<protein>
    <submittedName>
        <fullName evidence="3">Uncharacterized protein</fullName>
    </submittedName>
</protein>
<accession>A0A4R0RJ40</accession>
<feature type="signal peptide" evidence="2">
    <location>
        <begin position="1"/>
        <end position="23"/>
    </location>
</feature>
<feature type="chain" id="PRO_5020882636" evidence="2">
    <location>
        <begin position="24"/>
        <end position="170"/>
    </location>
</feature>
<evidence type="ECO:0000256" key="1">
    <source>
        <dbReference type="SAM" id="MobiDB-lite"/>
    </source>
</evidence>
<evidence type="ECO:0000256" key="2">
    <source>
        <dbReference type="SAM" id="SignalP"/>
    </source>
</evidence>
<proteinExistence type="predicted"/>
<keyword evidence="2" id="KW-0732">Signal</keyword>
<reference evidence="3 4" key="1">
    <citation type="submission" date="2018-11" db="EMBL/GenBank/DDBJ databases">
        <title>Genome assembly of Steccherinum ochraceum LE-BIN_3174, the white-rot fungus of the Steccherinaceae family (The Residual Polyporoid clade, Polyporales, Basidiomycota).</title>
        <authorList>
            <person name="Fedorova T.V."/>
            <person name="Glazunova O.A."/>
            <person name="Landesman E.O."/>
            <person name="Moiseenko K.V."/>
            <person name="Psurtseva N.V."/>
            <person name="Savinova O.S."/>
            <person name="Shakhova N.V."/>
            <person name="Tyazhelova T.V."/>
            <person name="Vasina D.V."/>
        </authorList>
    </citation>
    <scope>NUCLEOTIDE SEQUENCE [LARGE SCALE GENOMIC DNA]</scope>
    <source>
        <strain evidence="3 4">LE-BIN_3174</strain>
    </source>
</reference>
<evidence type="ECO:0000313" key="4">
    <source>
        <dbReference type="Proteomes" id="UP000292702"/>
    </source>
</evidence>
<organism evidence="3 4">
    <name type="scientific">Steccherinum ochraceum</name>
    <dbReference type="NCBI Taxonomy" id="92696"/>
    <lineage>
        <taxon>Eukaryota</taxon>
        <taxon>Fungi</taxon>
        <taxon>Dikarya</taxon>
        <taxon>Basidiomycota</taxon>
        <taxon>Agaricomycotina</taxon>
        <taxon>Agaricomycetes</taxon>
        <taxon>Polyporales</taxon>
        <taxon>Steccherinaceae</taxon>
        <taxon>Steccherinum</taxon>
    </lineage>
</organism>
<name>A0A4R0RJ40_9APHY</name>
<dbReference type="Proteomes" id="UP000292702">
    <property type="component" value="Unassembled WGS sequence"/>
</dbReference>
<dbReference type="AlphaFoldDB" id="A0A4R0RJ40"/>
<dbReference type="EMBL" id="RWJN01000274">
    <property type="protein sequence ID" value="TCD63808.1"/>
    <property type="molecule type" value="Genomic_DNA"/>
</dbReference>
<comment type="caution">
    <text evidence="3">The sequence shown here is derived from an EMBL/GenBank/DDBJ whole genome shotgun (WGS) entry which is preliminary data.</text>
</comment>
<sequence length="170" mass="18406">MSAIKLSFVSPLLLTSRSSLTLSIFFTAAPKGICGYNLIRLRVAYASSWSLFGQGRFQTTWGIRSDNELAAWLKEIELAFKASPAGPATAKLLVKIFGPVVGTSIAVDEKLIIGSVRYPLINLKEKRDLADALKEDEAAASVGPDRSNAPPPAKRARIQDVIEISSDDEE</sequence>
<evidence type="ECO:0000313" key="3">
    <source>
        <dbReference type="EMBL" id="TCD63808.1"/>
    </source>
</evidence>
<gene>
    <name evidence="3" type="ORF">EIP91_004930</name>
</gene>
<feature type="region of interest" description="Disordered" evidence="1">
    <location>
        <begin position="135"/>
        <end position="170"/>
    </location>
</feature>